<proteinExistence type="predicted"/>
<keyword evidence="1" id="KW-0472">Membrane</keyword>
<name>A0ABD1L6N3_9FABA</name>
<dbReference type="EMBL" id="JBGMDY010000011">
    <property type="protein sequence ID" value="KAL2319161.1"/>
    <property type="molecule type" value="Genomic_DNA"/>
</dbReference>
<comment type="caution">
    <text evidence="2">The sequence shown here is derived from an EMBL/GenBank/DDBJ whole genome shotgun (WGS) entry which is preliminary data.</text>
</comment>
<dbReference type="AlphaFoldDB" id="A0ABD1L6N3"/>
<sequence length="118" mass="13559">MSGKFLGKVASLFLSEDIAEESQKTPIPPLLIASSLGEVGSLFLAEDMQDRRRRTLAREKRITKDAHGGFHRHSLLMIFFFFFILFLAVCPFHPLFSLILFLAVFVDVVWFFLSKNDY</sequence>
<accession>A0ABD1L6N3</accession>
<dbReference type="Proteomes" id="UP001603857">
    <property type="component" value="Unassembled WGS sequence"/>
</dbReference>
<protein>
    <submittedName>
        <fullName evidence="2">Uncharacterized protein</fullName>
    </submittedName>
</protein>
<feature type="transmembrane region" description="Helical" evidence="1">
    <location>
        <begin position="69"/>
        <end position="89"/>
    </location>
</feature>
<feature type="transmembrane region" description="Helical" evidence="1">
    <location>
        <begin position="95"/>
        <end position="113"/>
    </location>
</feature>
<keyword evidence="3" id="KW-1185">Reference proteome</keyword>
<evidence type="ECO:0000313" key="2">
    <source>
        <dbReference type="EMBL" id="KAL2319161.1"/>
    </source>
</evidence>
<keyword evidence="1" id="KW-1133">Transmembrane helix</keyword>
<gene>
    <name evidence="2" type="ORF">Fmac_033037</name>
</gene>
<organism evidence="2 3">
    <name type="scientific">Flemingia macrophylla</name>
    <dbReference type="NCBI Taxonomy" id="520843"/>
    <lineage>
        <taxon>Eukaryota</taxon>
        <taxon>Viridiplantae</taxon>
        <taxon>Streptophyta</taxon>
        <taxon>Embryophyta</taxon>
        <taxon>Tracheophyta</taxon>
        <taxon>Spermatophyta</taxon>
        <taxon>Magnoliopsida</taxon>
        <taxon>eudicotyledons</taxon>
        <taxon>Gunneridae</taxon>
        <taxon>Pentapetalae</taxon>
        <taxon>rosids</taxon>
        <taxon>fabids</taxon>
        <taxon>Fabales</taxon>
        <taxon>Fabaceae</taxon>
        <taxon>Papilionoideae</taxon>
        <taxon>50 kb inversion clade</taxon>
        <taxon>NPAAA clade</taxon>
        <taxon>indigoferoid/millettioid clade</taxon>
        <taxon>Phaseoleae</taxon>
        <taxon>Flemingia</taxon>
    </lineage>
</organism>
<evidence type="ECO:0000313" key="3">
    <source>
        <dbReference type="Proteomes" id="UP001603857"/>
    </source>
</evidence>
<keyword evidence="1" id="KW-0812">Transmembrane</keyword>
<evidence type="ECO:0000256" key="1">
    <source>
        <dbReference type="SAM" id="Phobius"/>
    </source>
</evidence>
<reference evidence="2 3" key="1">
    <citation type="submission" date="2024-08" db="EMBL/GenBank/DDBJ databases">
        <title>Insights into the chromosomal genome structure of Flemingia macrophylla.</title>
        <authorList>
            <person name="Ding Y."/>
            <person name="Zhao Y."/>
            <person name="Bi W."/>
            <person name="Wu M."/>
            <person name="Zhao G."/>
            <person name="Gong Y."/>
            <person name="Li W."/>
            <person name="Zhang P."/>
        </authorList>
    </citation>
    <scope>NUCLEOTIDE SEQUENCE [LARGE SCALE GENOMIC DNA]</scope>
    <source>
        <strain evidence="2">DYQJB</strain>
        <tissue evidence="2">Leaf</tissue>
    </source>
</reference>